<name>A0A9X1MB34_9MICC</name>
<dbReference type="CDD" id="cd07067">
    <property type="entry name" value="HP_PGM_like"/>
    <property type="match status" value="1"/>
</dbReference>
<evidence type="ECO:0000313" key="4">
    <source>
        <dbReference type="Proteomes" id="UP001139158"/>
    </source>
</evidence>
<organism evidence="3 4">
    <name type="scientific">Arthrobacter caoxuetaonis</name>
    <dbReference type="NCBI Taxonomy" id="2886935"/>
    <lineage>
        <taxon>Bacteria</taxon>
        <taxon>Bacillati</taxon>
        <taxon>Actinomycetota</taxon>
        <taxon>Actinomycetes</taxon>
        <taxon>Micrococcales</taxon>
        <taxon>Micrococcaceae</taxon>
        <taxon>Arthrobacter</taxon>
    </lineage>
</organism>
<feature type="region of interest" description="Disordered" evidence="2">
    <location>
        <begin position="208"/>
        <end position="227"/>
    </location>
</feature>
<dbReference type="Proteomes" id="UP001139158">
    <property type="component" value="Unassembled WGS sequence"/>
</dbReference>
<evidence type="ECO:0000256" key="2">
    <source>
        <dbReference type="SAM" id="MobiDB-lite"/>
    </source>
</evidence>
<reference evidence="3" key="1">
    <citation type="submission" date="2021-10" db="EMBL/GenBank/DDBJ databases">
        <title>Novel species in genus Arthrobacter.</title>
        <authorList>
            <person name="Liu Y."/>
        </authorList>
    </citation>
    <scope>NUCLEOTIDE SEQUENCE</scope>
    <source>
        <strain evidence="3">Zg-Y453</strain>
    </source>
</reference>
<proteinExistence type="predicted"/>
<feature type="compositionally biased region" description="Acidic residues" evidence="2">
    <location>
        <begin position="213"/>
        <end position="227"/>
    </location>
</feature>
<dbReference type="InterPro" id="IPR051695">
    <property type="entry name" value="Phosphoglycerate_Mutase"/>
</dbReference>
<dbReference type="PANTHER" id="PTHR46517:SF1">
    <property type="entry name" value="FRUCTOSE-2,6-BISPHOSPHATASE TIGAR"/>
    <property type="match status" value="1"/>
</dbReference>
<dbReference type="GO" id="GO:0045820">
    <property type="term" value="P:negative regulation of glycolytic process"/>
    <property type="evidence" value="ECO:0007669"/>
    <property type="project" value="TreeGrafter"/>
</dbReference>
<dbReference type="PANTHER" id="PTHR46517">
    <property type="entry name" value="FRUCTOSE-2,6-BISPHOSPHATASE TIGAR"/>
    <property type="match status" value="1"/>
</dbReference>
<dbReference type="InterPro" id="IPR013078">
    <property type="entry name" value="His_Pase_superF_clade-1"/>
</dbReference>
<dbReference type="Gene3D" id="3.40.50.1240">
    <property type="entry name" value="Phosphoglycerate mutase-like"/>
    <property type="match status" value="1"/>
</dbReference>
<evidence type="ECO:0000313" key="3">
    <source>
        <dbReference type="EMBL" id="MCC3296481.1"/>
    </source>
</evidence>
<gene>
    <name evidence="3" type="ORF">LJ757_01500</name>
</gene>
<evidence type="ECO:0000256" key="1">
    <source>
        <dbReference type="ARBA" id="ARBA00022801"/>
    </source>
</evidence>
<accession>A0A9X1MB34</accession>
<keyword evidence="4" id="KW-1185">Reference proteome</keyword>
<dbReference type="AlphaFoldDB" id="A0A9X1MB34"/>
<protein>
    <submittedName>
        <fullName evidence="3">Histidine phosphatase family protein</fullName>
    </submittedName>
</protein>
<dbReference type="GO" id="GO:0005829">
    <property type="term" value="C:cytosol"/>
    <property type="evidence" value="ECO:0007669"/>
    <property type="project" value="TreeGrafter"/>
</dbReference>
<dbReference type="SMART" id="SM00855">
    <property type="entry name" value="PGAM"/>
    <property type="match status" value="1"/>
</dbReference>
<dbReference type="Pfam" id="PF00300">
    <property type="entry name" value="His_Phos_1"/>
    <property type="match status" value="1"/>
</dbReference>
<dbReference type="GO" id="GO:0043456">
    <property type="term" value="P:regulation of pentose-phosphate shunt"/>
    <property type="evidence" value="ECO:0007669"/>
    <property type="project" value="TreeGrafter"/>
</dbReference>
<comment type="caution">
    <text evidence="3">The sequence shown here is derived from an EMBL/GenBank/DDBJ whole genome shotgun (WGS) entry which is preliminary data.</text>
</comment>
<dbReference type="RefSeq" id="WP_227894208.1">
    <property type="nucleotide sequence ID" value="NZ_CP099466.1"/>
</dbReference>
<dbReference type="InterPro" id="IPR029033">
    <property type="entry name" value="His_PPase_superfam"/>
</dbReference>
<dbReference type="EMBL" id="JAJFZV010000001">
    <property type="protein sequence ID" value="MCC3296481.1"/>
    <property type="molecule type" value="Genomic_DNA"/>
</dbReference>
<dbReference type="GO" id="GO:0004331">
    <property type="term" value="F:fructose-2,6-bisphosphate 2-phosphatase activity"/>
    <property type="evidence" value="ECO:0007669"/>
    <property type="project" value="TreeGrafter"/>
</dbReference>
<keyword evidence="1" id="KW-0378">Hydrolase</keyword>
<dbReference type="InterPro" id="IPR001345">
    <property type="entry name" value="PG/BPGM_mutase_AS"/>
</dbReference>
<dbReference type="SUPFAM" id="SSF53254">
    <property type="entry name" value="Phosphoglycerate mutase-like"/>
    <property type="match status" value="1"/>
</dbReference>
<sequence length="227" mass="24103">MRLILVRHGQTPSNIERLLDTDAPGPGLTELGMAQAAALPKALGHEQVSAVYASNLIRTQLTAQPLADALAQPIEVREGLREVSAGTLEMRGDPESIQAYLRTVYAWVNGDLSVQMPGGPDGAETIGRFDEVVAELQRAGHGVPVVFSHGAIIRAWATLRARNVGPDFIVENSLSNTGIVVLETTPRPEARGHAWELLTWQGEAVGGAALQDPETDGPAADDVELAP</sequence>
<dbReference type="PROSITE" id="PS00175">
    <property type="entry name" value="PG_MUTASE"/>
    <property type="match status" value="1"/>
</dbReference>